<accession>K5X3Y1</accession>
<feature type="non-terminal residue" evidence="1">
    <location>
        <position position="75"/>
    </location>
</feature>
<dbReference type="GeneID" id="18824617"/>
<dbReference type="AlphaFoldDB" id="K5X3Y1"/>
<dbReference type="RefSeq" id="XP_007331858.1">
    <property type="nucleotide sequence ID" value="XM_007331796.1"/>
</dbReference>
<keyword evidence="2" id="KW-1185">Reference proteome</keyword>
<organism evidence="1 2">
    <name type="scientific">Agaricus bisporus var. burnettii (strain JB137-S8 / ATCC MYA-4627 / FGSC 10392)</name>
    <name type="common">White button mushroom</name>
    <dbReference type="NCBI Taxonomy" id="597362"/>
    <lineage>
        <taxon>Eukaryota</taxon>
        <taxon>Fungi</taxon>
        <taxon>Dikarya</taxon>
        <taxon>Basidiomycota</taxon>
        <taxon>Agaricomycotina</taxon>
        <taxon>Agaricomycetes</taxon>
        <taxon>Agaricomycetidae</taxon>
        <taxon>Agaricales</taxon>
        <taxon>Agaricineae</taxon>
        <taxon>Agaricaceae</taxon>
        <taxon>Agaricus</taxon>
    </lineage>
</organism>
<proteinExistence type="predicted"/>
<dbReference type="InParanoid" id="K5X3Y1"/>
<evidence type="ECO:0000313" key="1">
    <source>
        <dbReference type="EMBL" id="EKM77602.1"/>
    </source>
</evidence>
<dbReference type="EMBL" id="JH971395">
    <property type="protein sequence ID" value="EKM77602.1"/>
    <property type="molecule type" value="Genomic_DNA"/>
</dbReference>
<reference evidence="2" key="1">
    <citation type="journal article" date="2012" name="Proc. Natl. Acad. Sci. U.S.A.">
        <title>Genome sequence of the button mushroom Agaricus bisporus reveals mechanisms governing adaptation to a humic-rich ecological niche.</title>
        <authorList>
            <person name="Morin E."/>
            <person name="Kohler A."/>
            <person name="Baker A.R."/>
            <person name="Foulongne-Oriol M."/>
            <person name="Lombard V."/>
            <person name="Nagy L.G."/>
            <person name="Ohm R.A."/>
            <person name="Patyshakuliyeva A."/>
            <person name="Brun A."/>
            <person name="Aerts A.L."/>
            <person name="Bailey A.M."/>
            <person name="Billette C."/>
            <person name="Coutinho P.M."/>
            <person name="Deakin G."/>
            <person name="Doddapaneni H."/>
            <person name="Floudas D."/>
            <person name="Grimwood J."/>
            <person name="Hilden K."/>
            <person name="Kuees U."/>
            <person name="LaButti K.M."/>
            <person name="Lapidus A."/>
            <person name="Lindquist E.A."/>
            <person name="Lucas S.M."/>
            <person name="Murat C."/>
            <person name="Riley R.W."/>
            <person name="Salamov A.A."/>
            <person name="Schmutz J."/>
            <person name="Subramanian V."/>
            <person name="Woesten H.A.B."/>
            <person name="Xu J."/>
            <person name="Eastwood D.C."/>
            <person name="Foster G.D."/>
            <person name="Sonnenberg A.S."/>
            <person name="Cullen D."/>
            <person name="de Vries R.P."/>
            <person name="Lundell T."/>
            <person name="Hibbett D.S."/>
            <person name="Henrissat B."/>
            <person name="Burton K.S."/>
            <person name="Kerrigan R.W."/>
            <person name="Challen M.P."/>
            <person name="Grigoriev I.V."/>
            <person name="Martin F."/>
        </authorList>
    </citation>
    <scope>NUCLEOTIDE SEQUENCE [LARGE SCALE GENOMIC DNA]</scope>
    <source>
        <strain evidence="2">JB137-S8 / ATCC MYA-4627 / FGSC 10392</strain>
    </source>
</reference>
<protein>
    <submittedName>
        <fullName evidence="1">Uncharacterized protein</fullName>
    </submittedName>
</protein>
<sequence length="75" mass="8466">MRRIGGVNNLKWEDFCWCSPGPYARQCVYQAAKLVCVWSRGNITSSSHGMILNSKGVSKSYYCRSWVGVISPVEF</sequence>
<evidence type="ECO:0000313" key="2">
    <source>
        <dbReference type="Proteomes" id="UP000008493"/>
    </source>
</evidence>
<dbReference type="Proteomes" id="UP000008493">
    <property type="component" value="Unassembled WGS sequence"/>
</dbReference>
<dbReference type="HOGENOM" id="CLU_2677638_0_0_1"/>
<gene>
    <name evidence="1" type="ORF">AGABI1DRAFT_115159</name>
</gene>
<name>K5X3Y1_AGABU</name>
<dbReference type="KEGG" id="abp:AGABI1DRAFT115159"/>